<feature type="coiled-coil region" evidence="1">
    <location>
        <begin position="107"/>
        <end position="134"/>
    </location>
</feature>
<keyword evidence="3" id="KW-1185">Reference proteome</keyword>
<reference evidence="3" key="1">
    <citation type="journal article" date="2019" name="Int. J. Syst. Evol. Microbiol.">
        <title>The Global Catalogue of Microorganisms (GCM) 10K type strain sequencing project: providing services to taxonomists for standard genome sequencing and annotation.</title>
        <authorList>
            <consortium name="The Broad Institute Genomics Platform"/>
            <consortium name="The Broad Institute Genome Sequencing Center for Infectious Disease"/>
            <person name="Wu L."/>
            <person name="Ma J."/>
        </authorList>
    </citation>
    <scope>NUCLEOTIDE SEQUENCE [LARGE SCALE GENOMIC DNA]</scope>
    <source>
        <strain evidence="3">KCTC 52298</strain>
    </source>
</reference>
<comment type="caution">
    <text evidence="2">The sequence shown here is derived from an EMBL/GenBank/DDBJ whole genome shotgun (WGS) entry which is preliminary data.</text>
</comment>
<protein>
    <recommendedName>
        <fullName evidence="4">XRE family transcriptional regulator</fullName>
    </recommendedName>
</protein>
<keyword evidence="1" id="KW-0175">Coiled coil</keyword>
<evidence type="ECO:0000313" key="3">
    <source>
        <dbReference type="Proteomes" id="UP001597440"/>
    </source>
</evidence>
<dbReference type="EMBL" id="JBHULD010000008">
    <property type="protein sequence ID" value="MFD2554349.1"/>
    <property type="molecule type" value="Genomic_DNA"/>
</dbReference>
<sequence length="134" mass="14897">MKRIKVLADNEGMSVTAFEAAIGASKGVFSRALANGTDIQSKWLLNVVENYPQYSTDWLLTGKGEMLQAANKTEERTETYLNAELEGVSNAVIHSLQRVISSQEVTIKSQEKTIISLEKQLALLEREIALLRKD</sequence>
<evidence type="ECO:0008006" key="4">
    <source>
        <dbReference type="Google" id="ProtNLM"/>
    </source>
</evidence>
<evidence type="ECO:0000313" key="2">
    <source>
        <dbReference type="EMBL" id="MFD2554349.1"/>
    </source>
</evidence>
<organism evidence="2 3">
    <name type="scientific">Sphingobacterium tabacisoli</name>
    <dbReference type="NCBI Taxonomy" id="2044855"/>
    <lineage>
        <taxon>Bacteria</taxon>
        <taxon>Pseudomonadati</taxon>
        <taxon>Bacteroidota</taxon>
        <taxon>Sphingobacteriia</taxon>
        <taxon>Sphingobacteriales</taxon>
        <taxon>Sphingobacteriaceae</taxon>
        <taxon>Sphingobacterium</taxon>
    </lineage>
</organism>
<evidence type="ECO:0000256" key="1">
    <source>
        <dbReference type="SAM" id="Coils"/>
    </source>
</evidence>
<dbReference type="Proteomes" id="UP001597440">
    <property type="component" value="Unassembled WGS sequence"/>
</dbReference>
<accession>A0ABW5L0U3</accession>
<gene>
    <name evidence="2" type="ORF">ACFSQW_08100</name>
</gene>
<dbReference type="RefSeq" id="WP_210355854.1">
    <property type="nucleotide sequence ID" value="NZ_JAEQMU010000006.1"/>
</dbReference>
<proteinExistence type="predicted"/>
<name>A0ABW5L0U3_9SPHI</name>